<evidence type="ECO:0000256" key="2">
    <source>
        <dbReference type="SAM" id="MobiDB-lite"/>
    </source>
</evidence>
<feature type="region of interest" description="Disordered" evidence="2">
    <location>
        <begin position="124"/>
        <end position="185"/>
    </location>
</feature>
<gene>
    <name evidence="4" type="ORF">TeGR_g11149</name>
</gene>
<evidence type="ECO:0000259" key="3">
    <source>
        <dbReference type="Pfam" id="PF07731"/>
    </source>
</evidence>
<dbReference type="EMBL" id="BRYB01001652">
    <property type="protein sequence ID" value="GMI30392.1"/>
    <property type="molecule type" value="Genomic_DNA"/>
</dbReference>
<proteinExistence type="predicted"/>
<evidence type="ECO:0000313" key="4">
    <source>
        <dbReference type="EMBL" id="GMI30392.1"/>
    </source>
</evidence>
<dbReference type="InterPro" id="IPR002355">
    <property type="entry name" value="Cu_oxidase_Cu_BS"/>
</dbReference>
<evidence type="ECO:0000256" key="1">
    <source>
        <dbReference type="ARBA" id="ARBA00022723"/>
    </source>
</evidence>
<keyword evidence="1" id="KW-0479">Metal-binding</keyword>
<sequence length="619" mass="64380">MSSEPPRPLLLPPSLNGGTVTFGPYLFADPARPNRPRAVPFPHRNYGPGPLILHARGSFSINFTNALEPLPPALLPPAPRRGEPLPPAGQGLAPASDECGYYSSNLHLHGYHGPFTGSHDNIHNEWSPPFVSDCEGPDPSGPSPSGPSPSGPSPSGASPSSGIIEYPLPDAAAEPSPHSHWLHPHLEGSSSHDLAGAFSSPGAAVFVLGSPDSSLAWLDRPELSLPLFLSTFNLRAGKSRSMEGLAKIAGLDLSGELPAGTALPDGGLYLSSGAVYRPPPRASPSAAAATAAALLSRSRTLSNGLLEPAYPLPARLDPAGRRRSLQRLRLVAGTAGDVLNLRLPAAPAGGGECAYFELARDGVYLPSPREFKNGTVLLPPGGRLDVLLQCADVAVGDELSFGSAGLPAGDPAFVGAKSDVDGGGVLFSLRFVDAGEGDGGDDDGVSAAAIPELDLSELVPPNLRKLRATAAPPGEDAFEFDYSMEEGTDARGMKKYGVNGGPSNSYTACLGRTELWRVGSGRKMGATAHPFHMHVNHFQVVDVECLADDGGPVPCDGNTDYAVGDVRDSIIIPSPGFATIKFVPADFHGEGALAHCHIFGHEELGMRLNLDINETCSNS</sequence>
<dbReference type="PROSITE" id="PS00080">
    <property type="entry name" value="MULTICOPPER_OXIDASE2"/>
    <property type="match status" value="1"/>
</dbReference>
<dbReference type="SUPFAM" id="SSF49503">
    <property type="entry name" value="Cupredoxins"/>
    <property type="match status" value="1"/>
</dbReference>
<keyword evidence="5" id="KW-1185">Reference proteome</keyword>
<accession>A0ABQ6MR08</accession>
<protein>
    <recommendedName>
        <fullName evidence="3">Plastocyanin-like domain-containing protein</fullName>
    </recommendedName>
</protein>
<feature type="domain" description="Plastocyanin-like" evidence="3">
    <location>
        <begin position="502"/>
        <end position="611"/>
    </location>
</feature>
<dbReference type="Proteomes" id="UP001165060">
    <property type="component" value="Unassembled WGS sequence"/>
</dbReference>
<feature type="compositionally biased region" description="Low complexity" evidence="2">
    <location>
        <begin position="153"/>
        <end position="162"/>
    </location>
</feature>
<name>A0ABQ6MR08_9STRA</name>
<reference evidence="4 5" key="1">
    <citation type="journal article" date="2023" name="Commun. Biol.">
        <title>Genome analysis of Parmales, the sister group of diatoms, reveals the evolutionary specialization of diatoms from phago-mixotrophs to photoautotrophs.</title>
        <authorList>
            <person name="Ban H."/>
            <person name="Sato S."/>
            <person name="Yoshikawa S."/>
            <person name="Yamada K."/>
            <person name="Nakamura Y."/>
            <person name="Ichinomiya M."/>
            <person name="Sato N."/>
            <person name="Blanc-Mathieu R."/>
            <person name="Endo H."/>
            <person name="Kuwata A."/>
            <person name="Ogata H."/>
        </authorList>
    </citation>
    <scope>NUCLEOTIDE SEQUENCE [LARGE SCALE GENOMIC DNA]</scope>
</reference>
<dbReference type="InterPro" id="IPR011706">
    <property type="entry name" value="Cu-oxidase_C"/>
</dbReference>
<feature type="compositionally biased region" description="Pro residues" evidence="2">
    <location>
        <begin position="139"/>
        <end position="152"/>
    </location>
</feature>
<comment type="caution">
    <text evidence="4">The sequence shown here is derived from an EMBL/GenBank/DDBJ whole genome shotgun (WGS) entry which is preliminary data.</text>
</comment>
<dbReference type="Gene3D" id="2.60.40.420">
    <property type="entry name" value="Cupredoxins - blue copper proteins"/>
    <property type="match status" value="2"/>
</dbReference>
<dbReference type="Pfam" id="PF07731">
    <property type="entry name" value="Cu-oxidase_2"/>
    <property type="match status" value="1"/>
</dbReference>
<dbReference type="InterPro" id="IPR008972">
    <property type="entry name" value="Cupredoxin"/>
</dbReference>
<evidence type="ECO:0000313" key="5">
    <source>
        <dbReference type="Proteomes" id="UP001165060"/>
    </source>
</evidence>
<organism evidence="4 5">
    <name type="scientific">Tetraparma gracilis</name>
    <dbReference type="NCBI Taxonomy" id="2962635"/>
    <lineage>
        <taxon>Eukaryota</taxon>
        <taxon>Sar</taxon>
        <taxon>Stramenopiles</taxon>
        <taxon>Ochrophyta</taxon>
        <taxon>Bolidophyceae</taxon>
        <taxon>Parmales</taxon>
        <taxon>Triparmaceae</taxon>
        <taxon>Tetraparma</taxon>
    </lineage>
</organism>